<feature type="region of interest" description="Disordered" evidence="1">
    <location>
        <begin position="18"/>
        <end position="86"/>
    </location>
</feature>
<evidence type="ECO:0000313" key="3">
    <source>
        <dbReference type="Proteomes" id="UP001595945"/>
    </source>
</evidence>
<dbReference type="EMBL" id="JBHSHT010000002">
    <property type="protein sequence ID" value="MFC4825704.1"/>
    <property type="molecule type" value="Genomic_DNA"/>
</dbReference>
<proteinExistence type="predicted"/>
<reference evidence="2 3" key="1">
    <citation type="journal article" date="2019" name="Int. J. Syst. Evol. Microbiol.">
        <title>The Global Catalogue of Microorganisms (GCM) 10K type strain sequencing project: providing services to taxonomists for standard genome sequencing and annotation.</title>
        <authorList>
            <consortium name="The Broad Institute Genomics Platform"/>
            <consortium name="The Broad Institute Genome Sequencing Center for Infectious Disease"/>
            <person name="Wu L."/>
            <person name="Ma J."/>
        </authorList>
    </citation>
    <scope>NUCLEOTIDE SEQUENCE [LARGE SCALE GENOMIC DNA]</scope>
    <source>
        <strain evidence="2 3">XZYJ18</strain>
    </source>
</reference>
<dbReference type="AlphaFoldDB" id="A0ABD5Q599"/>
<comment type="caution">
    <text evidence="2">The sequence shown here is derived from an EMBL/GenBank/DDBJ whole genome shotgun (WGS) entry which is preliminary data.</text>
</comment>
<name>A0ABD5Q599_9EURY</name>
<organism evidence="2 3">
    <name type="scientific">Halorussus aquaticus</name>
    <dbReference type="NCBI Taxonomy" id="2953748"/>
    <lineage>
        <taxon>Archaea</taxon>
        <taxon>Methanobacteriati</taxon>
        <taxon>Methanobacteriota</taxon>
        <taxon>Stenosarchaea group</taxon>
        <taxon>Halobacteria</taxon>
        <taxon>Halobacteriales</taxon>
        <taxon>Haladaptataceae</taxon>
        <taxon>Halorussus</taxon>
    </lineage>
</organism>
<dbReference type="GeneID" id="73043573"/>
<accession>A0ABD5Q599</accession>
<feature type="compositionally biased region" description="Low complexity" evidence="1">
    <location>
        <begin position="28"/>
        <end position="76"/>
    </location>
</feature>
<dbReference type="PROSITE" id="PS51257">
    <property type="entry name" value="PROKAR_LIPOPROTEIN"/>
    <property type="match status" value="1"/>
</dbReference>
<sequence>MRRRTLLTTVWAGLLAGCSGQDGREPTQTETETTHGYGGTVTTEITTARTTGVPGDTTTPVESSETTTSASDEYGVQGYGTLGYGG</sequence>
<dbReference type="RefSeq" id="WP_254268655.1">
    <property type="nucleotide sequence ID" value="NZ_CP100400.1"/>
</dbReference>
<gene>
    <name evidence="2" type="ORF">ACFO9K_15715</name>
</gene>
<dbReference type="Proteomes" id="UP001595945">
    <property type="component" value="Unassembled WGS sequence"/>
</dbReference>
<feature type="compositionally biased region" description="Gly residues" evidence="1">
    <location>
        <begin position="77"/>
        <end position="86"/>
    </location>
</feature>
<protein>
    <submittedName>
        <fullName evidence="2">Uncharacterized protein</fullName>
    </submittedName>
</protein>
<evidence type="ECO:0000256" key="1">
    <source>
        <dbReference type="SAM" id="MobiDB-lite"/>
    </source>
</evidence>
<evidence type="ECO:0000313" key="2">
    <source>
        <dbReference type="EMBL" id="MFC4825704.1"/>
    </source>
</evidence>
<keyword evidence="3" id="KW-1185">Reference proteome</keyword>